<feature type="transmembrane region" description="Helical" evidence="2">
    <location>
        <begin position="246"/>
        <end position="270"/>
    </location>
</feature>
<protein>
    <submittedName>
        <fullName evidence="3">Uncharacterized protein</fullName>
    </submittedName>
</protein>
<organism evidence="3 4">
    <name type="scientific">Agrocybe pediades</name>
    <dbReference type="NCBI Taxonomy" id="84607"/>
    <lineage>
        <taxon>Eukaryota</taxon>
        <taxon>Fungi</taxon>
        <taxon>Dikarya</taxon>
        <taxon>Basidiomycota</taxon>
        <taxon>Agaricomycotina</taxon>
        <taxon>Agaricomycetes</taxon>
        <taxon>Agaricomycetidae</taxon>
        <taxon>Agaricales</taxon>
        <taxon>Agaricineae</taxon>
        <taxon>Strophariaceae</taxon>
        <taxon>Agrocybe</taxon>
    </lineage>
</organism>
<sequence length="393" mass="41275">MSSAVGLRNISFDDRDVSLKYQGSWFNKGTYNATSVHQSGTLSSTNSVGASVTFTFPQPAVAFYYYGIKRSRGGNYSICVDCDPNNRVFLNIDGVNSTDDGQNPPVVLFSTAFPTPGVHEIILVNDEDSRFPGGNSQITVDRFDLEIVDPNAVPTPSPSPVDHPTSTISSAGPSTTSSTNTSTTSTSSSSTSAAIGSLPSVGSTDPSASLPTSSLPSVPTVSSPTSSISTPFLPPSPPATKSSAPIGMIVGAVIGGLAALLVSVIILLWMRMKRGRTAPSRARHQEETHLRQPFNPEGSFQSPGEKSSASRGGARIYPSIWTPPSSSSNSSGKLSSSASRSRAGVTHPPPQIQSIPSTSRRRAEDAGPVPLHMREEEGEDILPPEYSDVFNTS</sequence>
<evidence type="ECO:0000313" key="4">
    <source>
        <dbReference type="Proteomes" id="UP000521872"/>
    </source>
</evidence>
<feature type="compositionally biased region" description="Low complexity" evidence="1">
    <location>
        <begin position="164"/>
        <end position="231"/>
    </location>
</feature>
<feature type="compositionally biased region" description="Low complexity" evidence="1">
    <location>
        <begin position="318"/>
        <end position="341"/>
    </location>
</feature>
<evidence type="ECO:0000313" key="3">
    <source>
        <dbReference type="EMBL" id="KAF4614957.1"/>
    </source>
</evidence>
<evidence type="ECO:0000256" key="2">
    <source>
        <dbReference type="SAM" id="Phobius"/>
    </source>
</evidence>
<accession>A0A8H4QPI6</accession>
<dbReference type="CDD" id="cd12087">
    <property type="entry name" value="TM_EGFR-like"/>
    <property type="match status" value="1"/>
</dbReference>
<feature type="region of interest" description="Disordered" evidence="1">
    <location>
        <begin position="149"/>
        <end position="241"/>
    </location>
</feature>
<keyword evidence="2" id="KW-1133">Transmembrane helix</keyword>
<dbReference type="Proteomes" id="UP000521872">
    <property type="component" value="Unassembled WGS sequence"/>
</dbReference>
<name>A0A8H4QPI6_9AGAR</name>
<evidence type="ECO:0000256" key="1">
    <source>
        <dbReference type="SAM" id="MobiDB-lite"/>
    </source>
</evidence>
<reference evidence="3 4" key="1">
    <citation type="submission" date="2019-12" db="EMBL/GenBank/DDBJ databases">
        <authorList>
            <person name="Floudas D."/>
            <person name="Bentzer J."/>
            <person name="Ahren D."/>
            <person name="Johansson T."/>
            <person name="Persson P."/>
            <person name="Tunlid A."/>
        </authorList>
    </citation>
    <scope>NUCLEOTIDE SEQUENCE [LARGE SCALE GENOMIC DNA]</scope>
    <source>
        <strain evidence="3 4">CBS 102.39</strain>
    </source>
</reference>
<keyword evidence="2" id="KW-0812">Transmembrane</keyword>
<proteinExistence type="predicted"/>
<dbReference type="AlphaFoldDB" id="A0A8H4QPI6"/>
<keyword evidence="2" id="KW-0472">Membrane</keyword>
<dbReference type="EMBL" id="JAACJL010000044">
    <property type="protein sequence ID" value="KAF4614957.1"/>
    <property type="molecule type" value="Genomic_DNA"/>
</dbReference>
<gene>
    <name evidence="3" type="ORF">D9613_003518</name>
</gene>
<feature type="region of interest" description="Disordered" evidence="1">
    <location>
        <begin position="277"/>
        <end position="393"/>
    </location>
</feature>
<dbReference type="Gene3D" id="2.60.120.260">
    <property type="entry name" value="Galactose-binding domain-like"/>
    <property type="match status" value="1"/>
</dbReference>
<comment type="caution">
    <text evidence="3">The sequence shown here is derived from an EMBL/GenBank/DDBJ whole genome shotgun (WGS) entry which is preliminary data.</text>
</comment>
<keyword evidence="4" id="KW-1185">Reference proteome</keyword>
<feature type="compositionally biased region" description="Polar residues" evidence="1">
    <location>
        <begin position="298"/>
        <end position="310"/>
    </location>
</feature>